<evidence type="ECO:0000313" key="1">
    <source>
        <dbReference type="EMBL" id="EHR39783.1"/>
    </source>
</evidence>
<dbReference type="Proteomes" id="UP000012046">
    <property type="component" value="Unassembled WGS sequence"/>
</dbReference>
<reference evidence="1 2" key="1">
    <citation type="journal article" date="2012" name="J. Bacteriol.">
        <title>Genome Sequence of Extracellular-Protease-Producing Alishewanella jeotgali Isolated from Traditional Korean Fermented Seafood.</title>
        <authorList>
            <person name="Jung J."/>
            <person name="Chun J."/>
            <person name="Park W."/>
        </authorList>
    </citation>
    <scope>NUCLEOTIDE SEQUENCE [LARGE SCALE GENOMIC DNA]</scope>
    <source>
        <strain evidence="1 2">KCTC 22429</strain>
    </source>
</reference>
<sequence length="260" mass="28885">MYLAELRFTLIADTEFSLAEQAIRRYLEALIFNGQMLGREFPTAFTGEAFCSRLVLPTADALSGQHASARVKAAEQQLAAAGLGYPQCQLLGQDLMSQQTVTELPAELVLFTTYADTCSPLRCADTLQPVPLFWLKAAAADYEALIRWQLQFQALDEIQLQQDRVLHKTAENSLQQYQSKLNRQGRKLAAQLARQNQRPIWYALYSGSSADCQAEADKCCPGCGGNWRLAAPQAGVFDFRCDNCQLLSNIAWECQSNSGE</sequence>
<dbReference type="AlphaFoldDB" id="H3ZHC7"/>
<dbReference type="eggNOG" id="COG5595">
    <property type="taxonomic scope" value="Bacteria"/>
</dbReference>
<dbReference type="RefSeq" id="WP_008951381.1">
    <property type="nucleotide sequence ID" value="NZ_AHTH01000048.1"/>
</dbReference>
<keyword evidence="2" id="KW-1185">Reference proteome</keyword>
<comment type="caution">
    <text evidence="1">The sequence shown here is derived from an EMBL/GenBank/DDBJ whole genome shotgun (WGS) entry which is preliminary data.</text>
</comment>
<evidence type="ECO:0000313" key="2">
    <source>
        <dbReference type="Proteomes" id="UP000012046"/>
    </source>
</evidence>
<dbReference type="PATRIC" id="fig|1129374.4.peg.2753"/>
<gene>
    <name evidence="1" type="ORF">AJE_13925</name>
</gene>
<proteinExistence type="predicted"/>
<accession>H3ZHC7</accession>
<evidence type="ECO:0008006" key="3">
    <source>
        <dbReference type="Google" id="ProtNLM"/>
    </source>
</evidence>
<dbReference type="Pfam" id="PF10071">
    <property type="entry name" value="DUF2310"/>
    <property type="match status" value="1"/>
</dbReference>
<protein>
    <recommendedName>
        <fullName evidence="3">Nucleotide-binding protein</fullName>
    </recommendedName>
</protein>
<dbReference type="InterPro" id="IPR016908">
    <property type="entry name" value="UCP029037"/>
</dbReference>
<organism evidence="1 2">
    <name type="scientific">Alishewanella jeotgali KCTC 22429</name>
    <dbReference type="NCBI Taxonomy" id="1129374"/>
    <lineage>
        <taxon>Bacteria</taxon>
        <taxon>Pseudomonadati</taxon>
        <taxon>Pseudomonadota</taxon>
        <taxon>Gammaproteobacteria</taxon>
        <taxon>Alteromonadales</taxon>
        <taxon>Alteromonadaceae</taxon>
        <taxon>Alishewanella</taxon>
    </lineage>
</organism>
<dbReference type="EMBL" id="AHTH01000048">
    <property type="protein sequence ID" value="EHR39783.1"/>
    <property type="molecule type" value="Genomic_DNA"/>
</dbReference>
<name>H3ZHC7_9ALTE</name>
<dbReference type="STRING" id="1129374.AJE_13925"/>